<sequence>MKNRVLLILLSVLVGNLACKKPKTNNTMIIEITKFQLKDGVTEDIFNQASLEFNKNYCSRCEGLVRRHLVKTDNGYMDIFLWKSREHVEKVQETFMQDEDAMKFASMIDTVGFEMKNYEAVGIYNFNN</sequence>
<comment type="caution">
    <text evidence="1">The sequence shown here is derived from an EMBL/GenBank/DDBJ whole genome shotgun (WGS) entry which is preliminary data.</text>
</comment>
<protein>
    <recommendedName>
        <fullName evidence="3">ABM domain-containing protein</fullName>
    </recommendedName>
</protein>
<dbReference type="Proteomes" id="UP000261828">
    <property type="component" value="Unassembled WGS sequence"/>
</dbReference>
<gene>
    <name evidence="1" type="ORF">DX873_13260</name>
</gene>
<name>A0A371JN36_9FLAO</name>
<organism evidence="1 2">
    <name type="scientific">Flagellimonas nanhaiensis</name>
    <dbReference type="NCBI Taxonomy" id="2292706"/>
    <lineage>
        <taxon>Bacteria</taxon>
        <taxon>Pseudomonadati</taxon>
        <taxon>Bacteroidota</taxon>
        <taxon>Flavobacteriia</taxon>
        <taxon>Flavobacteriales</taxon>
        <taxon>Flavobacteriaceae</taxon>
        <taxon>Flagellimonas</taxon>
    </lineage>
</organism>
<evidence type="ECO:0008006" key="3">
    <source>
        <dbReference type="Google" id="ProtNLM"/>
    </source>
</evidence>
<evidence type="ECO:0000313" key="1">
    <source>
        <dbReference type="EMBL" id="RDY58651.1"/>
    </source>
</evidence>
<accession>A0A371JN36</accession>
<proteinExistence type="predicted"/>
<evidence type="ECO:0000313" key="2">
    <source>
        <dbReference type="Proteomes" id="UP000261828"/>
    </source>
</evidence>
<keyword evidence="2" id="KW-1185">Reference proteome</keyword>
<reference evidence="1 2" key="1">
    <citation type="submission" date="2018-08" db="EMBL/GenBank/DDBJ databases">
        <title>Muricauda nanhaiensis sp. nov., isolated from seawater of the South China Sea.</title>
        <authorList>
            <person name="Dang Y."/>
        </authorList>
    </citation>
    <scope>NUCLEOTIDE SEQUENCE [LARGE SCALE GENOMIC DNA]</scope>
    <source>
        <strain evidence="1 2">SM1704</strain>
    </source>
</reference>
<dbReference type="AlphaFoldDB" id="A0A371JN36"/>
<dbReference type="EMBL" id="QTJX01000003">
    <property type="protein sequence ID" value="RDY58651.1"/>
    <property type="molecule type" value="Genomic_DNA"/>
</dbReference>